<evidence type="ECO:0000313" key="2">
    <source>
        <dbReference type="Proteomes" id="UP001189429"/>
    </source>
</evidence>
<dbReference type="Proteomes" id="UP001189429">
    <property type="component" value="Unassembled WGS sequence"/>
</dbReference>
<organism evidence="1 2">
    <name type="scientific">Prorocentrum cordatum</name>
    <dbReference type="NCBI Taxonomy" id="2364126"/>
    <lineage>
        <taxon>Eukaryota</taxon>
        <taxon>Sar</taxon>
        <taxon>Alveolata</taxon>
        <taxon>Dinophyceae</taxon>
        <taxon>Prorocentrales</taxon>
        <taxon>Prorocentraceae</taxon>
        <taxon>Prorocentrum</taxon>
    </lineage>
</organism>
<accession>A0ABN9TGW7</accession>
<evidence type="ECO:0000313" key="1">
    <source>
        <dbReference type="EMBL" id="CAK0845034.1"/>
    </source>
</evidence>
<comment type="caution">
    <text evidence="1">The sequence shown here is derived from an EMBL/GenBank/DDBJ whole genome shotgun (WGS) entry which is preliminary data.</text>
</comment>
<proteinExistence type="predicted"/>
<protein>
    <recommendedName>
        <fullName evidence="3">Anaphase-promoting complex subunit 5</fullName>
    </recommendedName>
</protein>
<evidence type="ECO:0008006" key="3">
    <source>
        <dbReference type="Google" id="ProtNLM"/>
    </source>
</evidence>
<gene>
    <name evidence="1" type="ORF">PCOR1329_LOCUS38957</name>
</gene>
<name>A0ABN9TGW7_9DINO</name>
<keyword evidence="2" id="KW-1185">Reference proteome</keyword>
<sequence length="103" mass="10452">MCLEAGCQSGQAALLQCTGRLLLARGKPAQALQAAEEALRLRRAAGACAGEEAAAMRLVARASLAQDARASRLACGMAASDCDIDSVLDQCQARSGGCGTLIT</sequence>
<reference evidence="1" key="1">
    <citation type="submission" date="2023-10" db="EMBL/GenBank/DDBJ databases">
        <authorList>
            <person name="Chen Y."/>
            <person name="Shah S."/>
            <person name="Dougan E. K."/>
            <person name="Thang M."/>
            <person name="Chan C."/>
        </authorList>
    </citation>
    <scope>NUCLEOTIDE SEQUENCE [LARGE SCALE GENOMIC DNA]</scope>
</reference>
<dbReference type="EMBL" id="CAUYUJ010014712">
    <property type="protein sequence ID" value="CAK0845034.1"/>
    <property type="molecule type" value="Genomic_DNA"/>
</dbReference>